<gene>
    <name evidence="9" type="ORF">SAMN02745180_01734</name>
</gene>
<proteinExistence type="inferred from homology"/>
<evidence type="ECO:0000256" key="5">
    <source>
        <dbReference type="ARBA" id="ARBA00022801"/>
    </source>
</evidence>
<name>A0A1M5XLJ1_9FIRM</name>
<evidence type="ECO:0000313" key="10">
    <source>
        <dbReference type="Proteomes" id="UP000184389"/>
    </source>
</evidence>
<keyword evidence="10" id="KW-1185">Reference proteome</keyword>
<feature type="binding site" evidence="8">
    <location>
        <position position="218"/>
    </location>
    <ligand>
        <name>Zn(2+)</name>
        <dbReference type="ChEBI" id="CHEBI:29105"/>
        <label>1</label>
    </ligand>
</feature>
<dbReference type="GO" id="GO:0006508">
    <property type="term" value="P:proteolysis"/>
    <property type="evidence" value="ECO:0007669"/>
    <property type="project" value="UniProtKB-KW"/>
</dbReference>
<keyword evidence="4 8" id="KW-0479">Metal-binding</keyword>
<dbReference type="SUPFAM" id="SSF101821">
    <property type="entry name" value="Aminopeptidase/glucanase lid domain"/>
    <property type="match status" value="1"/>
</dbReference>
<dbReference type="Gene3D" id="3.40.630.10">
    <property type="entry name" value="Zn peptidases"/>
    <property type="match status" value="1"/>
</dbReference>
<comment type="similarity">
    <text evidence="1 6">Belongs to the peptidase M42 family.</text>
</comment>
<comment type="cofactor">
    <cofactor evidence="8">
        <name>a divalent metal cation</name>
        <dbReference type="ChEBI" id="CHEBI:60240"/>
    </cofactor>
    <text evidence="8">Binds 2 divalent metal cations per subunit.</text>
</comment>
<feature type="binding site" evidence="8">
    <location>
        <position position="63"/>
    </location>
    <ligand>
        <name>Zn(2+)</name>
        <dbReference type="ChEBI" id="CHEBI:29105"/>
        <label>1</label>
    </ligand>
</feature>
<dbReference type="InterPro" id="IPR051464">
    <property type="entry name" value="Peptidase_M42_aminopept"/>
</dbReference>
<evidence type="ECO:0000256" key="4">
    <source>
        <dbReference type="ARBA" id="ARBA00022723"/>
    </source>
</evidence>
<dbReference type="GO" id="GO:0004177">
    <property type="term" value="F:aminopeptidase activity"/>
    <property type="evidence" value="ECO:0007669"/>
    <property type="project" value="UniProtKB-UniRule"/>
</dbReference>
<organism evidence="9 10">
    <name type="scientific">Sporanaerobacter acetigenes DSM 13106</name>
    <dbReference type="NCBI Taxonomy" id="1123281"/>
    <lineage>
        <taxon>Bacteria</taxon>
        <taxon>Bacillati</taxon>
        <taxon>Bacillota</taxon>
        <taxon>Tissierellia</taxon>
        <taxon>Tissierellales</taxon>
        <taxon>Sporanaerobacteraceae</taxon>
        <taxon>Sporanaerobacter</taxon>
    </lineage>
</organism>
<evidence type="ECO:0000256" key="7">
    <source>
        <dbReference type="PIRSR" id="PIRSR001123-1"/>
    </source>
</evidence>
<dbReference type="Proteomes" id="UP000184389">
    <property type="component" value="Unassembled WGS sequence"/>
</dbReference>
<feature type="binding site" evidence="8">
    <location>
        <position position="165"/>
    </location>
    <ligand>
        <name>Zn(2+)</name>
        <dbReference type="ChEBI" id="CHEBI:29105"/>
        <label>2</label>
    </ligand>
</feature>
<protein>
    <submittedName>
        <fullName evidence="9">Endoglucanase</fullName>
    </submittedName>
</protein>
<dbReference type="RefSeq" id="WP_072744400.1">
    <property type="nucleotide sequence ID" value="NZ_FQXR01000007.1"/>
</dbReference>
<accession>A0A1M5XLJ1</accession>
<keyword evidence="2" id="KW-0031">Aminopeptidase</keyword>
<evidence type="ECO:0000256" key="6">
    <source>
        <dbReference type="PIRNR" id="PIRNR001123"/>
    </source>
</evidence>
<dbReference type="SUPFAM" id="SSF53187">
    <property type="entry name" value="Zn-dependent exopeptidases"/>
    <property type="match status" value="1"/>
</dbReference>
<dbReference type="Pfam" id="PF05343">
    <property type="entry name" value="Peptidase_M42"/>
    <property type="match status" value="1"/>
</dbReference>
<feature type="binding site" evidence="8">
    <location>
        <position position="304"/>
    </location>
    <ligand>
        <name>Zn(2+)</name>
        <dbReference type="ChEBI" id="CHEBI:29105"/>
        <label>2</label>
    </ligand>
</feature>
<feature type="binding site" evidence="8">
    <location>
        <position position="165"/>
    </location>
    <ligand>
        <name>Zn(2+)</name>
        <dbReference type="ChEBI" id="CHEBI:29105"/>
        <label>1</label>
    </ligand>
</feature>
<dbReference type="InterPro" id="IPR008007">
    <property type="entry name" value="Peptidase_M42"/>
</dbReference>
<dbReference type="EMBL" id="FQXR01000007">
    <property type="protein sequence ID" value="SHI00661.1"/>
    <property type="molecule type" value="Genomic_DNA"/>
</dbReference>
<dbReference type="InterPro" id="IPR023367">
    <property type="entry name" value="Peptidase_M42_dom2"/>
</dbReference>
<dbReference type="PANTHER" id="PTHR32481">
    <property type="entry name" value="AMINOPEPTIDASE"/>
    <property type="match status" value="1"/>
</dbReference>
<keyword evidence="5" id="KW-0378">Hydrolase</keyword>
<evidence type="ECO:0000313" key="9">
    <source>
        <dbReference type="EMBL" id="SHI00661.1"/>
    </source>
</evidence>
<dbReference type="OrthoDB" id="9772053at2"/>
<evidence type="ECO:0000256" key="8">
    <source>
        <dbReference type="PIRSR" id="PIRSR001123-2"/>
    </source>
</evidence>
<dbReference type="PIRSF" id="PIRSF001123">
    <property type="entry name" value="PepA_GA"/>
    <property type="match status" value="1"/>
</dbReference>
<evidence type="ECO:0000256" key="3">
    <source>
        <dbReference type="ARBA" id="ARBA00022670"/>
    </source>
</evidence>
<dbReference type="AlphaFoldDB" id="A0A1M5XLJ1"/>
<reference evidence="9 10" key="1">
    <citation type="submission" date="2016-11" db="EMBL/GenBank/DDBJ databases">
        <authorList>
            <person name="Jaros S."/>
            <person name="Januszkiewicz K."/>
            <person name="Wedrychowicz H."/>
        </authorList>
    </citation>
    <scope>NUCLEOTIDE SEQUENCE [LARGE SCALE GENOMIC DNA]</scope>
    <source>
        <strain evidence="9 10">DSM 13106</strain>
    </source>
</reference>
<dbReference type="Gene3D" id="2.40.30.40">
    <property type="entry name" value="Peptidase M42, domain 2"/>
    <property type="match status" value="1"/>
</dbReference>
<feature type="active site" description="Proton acceptor" evidence="7">
    <location>
        <position position="195"/>
    </location>
</feature>
<sequence>MNFNSELLKNLVSIYSPSGNEKNIREFISKEIRDYVDEIRTDALGNLIARKKGNGKKIMVAAHMDQIGLMITDIDDNGFLRFTNIGGISPIVSFSQKVVFENGTTGIVFSEPLDDMGKMKIENMYIDIGVCDKKEAEGNVKIGDICVYESGYFENENVVFSKCLDDRVGCFVAIETIKNLENNENDLYFAFTVQEEVGLRGARTAAYGIEPDMGIALDVTGSGDTPKAKRFAVGLNKGVAIKVKDNSILTHPKVRELMIETAEENNIKYQMEVLEFGGTDSGAIHLTKEGIPSGVISISSRYVHSTVEMVSKKDVLSSVELLIKILNKEIDF</sequence>
<evidence type="ECO:0000256" key="1">
    <source>
        <dbReference type="ARBA" id="ARBA00006272"/>
    </source>
</evidence>
<dbReference type="CDD" id="cd05656">
    <property type="entry name" value="M42_Frv"/>
    <property type="match status" value="1"/>
</dbReference>
<feature type="binding site" evidence="8">
    <location>
        <position position="196"/>
    </location>
    <ligand>
        <name>Zn(2+)</name>
        <dbReference type="ChEBI" id="CHEBI:29105"/>
        <label>2</label>
    </ligand>
</feature>
<dbReference type="STRING" id="1123281.SAMN02745180_01734"/>
<keyword evidence="3" id="KW-0645">Protease</keyword>
<dbReference type="GO" id="GO:0046872">
    <property type="term" value="F:metal ion binding"/>
    <property type="evidence" value="ECO:0007669"/>
    <property type="project" value="UniProtKB-UniRule"/>
</dbReference>
<dbReference type="PANTHER" id="PTHR32481:SF0">
    <property type="entry name" value="AMINOPEPTIDASE YPDE-RELATED"/>
    <property type="match status" value="1"/>
</dbReference>
<evidence type="ECO:0000256" key="2">
    <source>
        <dbReference type="ARBA" id="ARBA00022438"/>
    </source>
</evidence>